<dbReference type="SUPFAM" id="SSF48008">
    <property type="entry name" value="GntR ligand-binding domain-like"/>
    <property type="match status" value="1"/>
</dbReference>
<dbReference type="InterPro" id="IPR036390">
    <property type="entry name" value="WH_DNA-bd_sf"/>
</dbReference>
<dbReference type="Gene3D" id="1.10.10.10">
    <property type="entry name" value="Winged helix-like DNA-binding domain superfamily/Winged helix DNA-binding domain"/>
    <property type="match status" value="1"/>
</dbReference>
<evidence type="ECO:0000259" key="4">
    <source>
        <dbReference type="PROSITE" id="PS50949"/>
    </source>
</evidence>
<dbReference type="GO" id="GO:0003700">
    <property type="term" value="F:DNA-binding transcription factor activity"/>
    <property type="evidence" value="ECO:0007669"/>
    <property type="project" value="InterPro"/>
</dbReference>
<comment type="caution">
    <text evidence="5">The sequence shown here is derived from an EMBL/GenBank/DDBJ whole genome shotgun (WGS) entry which is preliminary data.</text>
</comment>
<dbReference type="EMBL" id="JACHGI010000019">
    <property type="protein sequence ID" value="MBB6469875.1"/>
    <property type="molecule type" value="Genomic_DNA"/>
</dbReference>
<accession>A0A8E1WIX0</accession>
<dbReference type="Pfam" id="PF00392">
    <property type="entry name" value="GntR"/>
    <property type="match status" value="1"/>
</dbReference>
<evidence type="ECO:0000256" key="1">
    <source>
        <dbReference type="ARBA" id="ARBA00023015"/>
    </source>
</evidence>
<evidence type="ECO:0000313" key="6">
    <source>
        <dbReference type="Proteomes" id="UP000532373"/>
    </source>
</evidence>
<reference evidence="5 6" key="1">
    <citation type="submission" date="2020-08" db="EMBL/GenBank/DDBJ databases">
        <title>Genomic Encyclopedia of Type Strains, Phase IV (KMG-IV): sequencing the most valuable type-strain genomes for metagenomic binning, comparative biology and taxonomic classification.</title>
        <authorList>
            <person name="Goeker M."/>
        </authorList>
    </citation>
    <scope>NUCLEOTIDE SEQUENCE [LARGE SCALE GENOMIC DNA]</scope>
    <source>
        <strain evidence="5 6">DSM 17454</strain>
    </source>
</reference>
<dbReference type="PANTHER" id="PTHR43537:SF53">
    <property type="entry name" value="HTH-TYPE TRANSCRIPTIONAL REPRESSOR NANR"/>
    <property type="match status" value="1"/>
</dbReference>
<dbReference type="InterPro" id="IPR011711">
    <property type="entry name" value="GntR_C"/>
</dbReference>
<sequence length="267" mass="30271">MKALKSNLDERHRATDHVLLAMRTKDDMPSRKNEANLVYDMLTRAIVEQALAPETKLPEEAISKQLNVSRHAVRLALQMLATDELVEIRQNKGATVAKPGIEQGRDILRMRMELEDVVVRTLAGKLTALQVEELRKSVELEHVYVEKDPASYKGQTCSFHRTLARMTNSKLLSKYLDPLLTQSSLVFYIYGRPHWTKCNSDEHAEIIDALEIGDVEKAQSIMRMHLEAIYERAFSDDKISDVNSLHEALNKYMQIGSGARKKADAGI</sequence>
<organism evidence="5 6">
    <name type="scientific">Aminobacter carboxidus</name>
    <dbReference type="NCBI Taxonomy" id="376165"/>
    <lineage>
        <taxon>Bacteria</taxon>
        <taxon>Pseudomonadati</taxon>
        <taxon>Pseudomonadota</taxon>
        <taxon>Alphaproteobacteria</taxon>
        <taxon>Hyphomicrobiales</taxon>
        <taxon>Phyllobacteriaceae</taxon>
        <taxon>Aminobacter</taxon>
    </lineage>
</organism>
<proteinExistence type="predicted"/>
<name>A0A8E1WIX0_9HYPH</name>
<keyword evidence="3" id="KW-0804">Transcription</keyword>
<dbReference type="CDD" id="cd07377">
    <property type="entry name" value="WHTH_GntR"/>
    <property type="match status" value="1"/>
</dbReference>
<dbReference type="InterPro" id="IPR008920">
    <property type="entry name" value="TF_FadR/GntR_C"/>
</dbReference>
<dbReference type="InterPro" id="IPR036388">
    <property type="entry name" value="WH-like_DNA-bd_sf"/>
</dbReference>
<dbReference type="RefSeq" id="WP_184773598.1">
    <property type="nucleotide sequence ID" value="NZ_JACHGI010000019.1"/>
</dbReference>
<dbReference type="SUPFAM" id="SSF46785">
    <property type="entry name" value="Winged helix' DNA-binding domain"/>
    <property type="match status" value="1"/>
</dbReference>
<keyword evidence="2 5" id="KW-0238">DNA-binding</keyword>
<dbReference type="InterPro" id="IPR000524">
    <property type="entry name" value="Tscrpt_reg_HTH_GntR"/>
</dbReference>
<dbReference type="GO" id="GO:0003677">
    <property type="term" value="F:DNA binding"/>
    <property type="evidence" value="ECO:0007669"/>
    <property type="project" value="UniProtKB-KW"/>
</dbReference>
<dbReference type="PANTHER" id="PTHR43537">
    <property type="entry name" value="TRANSCRIPTIONAL REGULATOR, GNTR FAMILY"/>
    <property type="match status" value="1"/>
</dbReference>
<dbReference type="Proteomes" id="UP000532373">
    <property type="component" value="Unassembled WGS sequence"/>
</dbReference>
<protein>
    <submittedName>
        <fullName evidence="5">DNA-binding GntR family transcriptional regulator</fullName>
    </submittedName>
</protein>
<dbReference type="Gene3D" id="1.20.120.530">
    <property type="entry name" value="GntR ligand-binding domain-like"/>
    <property type="match status" value="1"/>
</dbReference>
<dbReference type="AlphaFoldDB" id="A0A8E1WIX0"/>
<dbReference type="SMART" id="SM00345">
    <property type="entry name" value="HTH_GNTR"/>
    <property type="match status" value="1"/>
</dbReference>
<feature type="domain" description="HTH gntR-type" evidence="4">
    <location>
        <begin position="32"/>
        <end position="99"/>
    </location>
</feature>
<evidence type="ECO:0000256" key="3">
    <source>
        <dbReference type="ARBA" id="ARBA00023163"/>
    </source>
</evidence>
<evidence type="ECO:0000256" key="2">
    <source>
        <dbReference type="ARBA" id="ARBA00023125"/>
    </source>
</evidence>
<gene>
    <name evidence="5" type="ORF">HNQ96_005769</name>
</gene>
<dbReference type="PROSITE" id="PS50949">
    <property type="entry name" value="HTH_GNTR"/>
    <property type="match status" value="1"/>
</dbReference>
<evidence type="ECO:0000313" key="5">
    <source>
        <dbReference type="EMBL" id="MBB6469875.1"/>
    </source>
</evidence>
<dbReference type="SMART" id="SM00895">
    <property type="entry name" value="FCD"/>
    <property type="match status" value="1"/>
</dbReference>
<keyword evidence="1" id="KW-0805">Transcription regulation</keyword>
<dbReference type="Pfam" id="PF07729">
    <property type="entry name" value="FCD"/>
    <property type="match status" value="1"/>
</dbReference>